<protein>
    <submittedName>
        <fullName evidence="1">Uncharacterized protein</fullName>
    </submittedName>
</protein>
<organism evidence="1 2">
    <name type="scientific">Dreissena polymorpha</name>
    <name type="common">Zebra mussel</name>
    <name type="synonym">Mytilus polymorpha</name>
    <dbReference type="NCBI Taxonomy" id="45954"/>
    <lineage>
        <taxon>Eukaryota</taxon>
        <taxon>Metazoa</taxon>
        <taxon>Spiralia</taxon>
        <taxon>Lophotrochozoa</taxon>
        <taxon>Mollusca</taxon>
        <taxon>Bivalvia</taxon>
        <taxon>Autobranchia</taxon>
        <taxon>Heteroconchia</taxon>
        <taxon>Euheterodonta</taxon>
        <taxon>Imparidentia</taxon>
        <taxon>Neoheterodontei</taxon>
        <taxon>Myida</taxon>
        <taxon>Dreissenoidea</taxon>
        <taxon>Dreissenidae</taxon>
        <taxon>Dreissena</taxon>
    </lineage>
</organism>
<evidence type="ECO:0000313" key="2">
    <source>
        <dbReference type="Proteomes" id="UP000828390"/>
    </source>
</evidence>
<dbReference type="EMBL" id="JAIWYP010000008">
    <property type="protein sequence ID" value="KAH3783757.1"/>
    <property type="molecule type" value="Genomic_DNA"/>
</dbReference>
<gene>
    <name evidence="1" type="ORF">DPMN_161701</name>
</gene>
<accession>A0A9D4ISY2</accession>
<keyword evidence="2" id="KW-1185">Reference proteome</keyword>
<proteinExistence type="predicted"/>
<dbReference type="AlphaFoldDB" id="A0A9D4ISY2"/>
<reference evidence="1" key="2">
    <citation type="submission" date="2020-11" db="EMBL/GenBank/DDBJ databases">
        <authorList>
            <person name="McCartney M.A."/>
            <person name="Auch B."/>
            <person name="Kono T."/>
            <person name="Mallez S."/>
            <person name="Becker A."/>
            <person name="Gohl D.M."/>
            <person name="Silverstein K.A.T."/>
            <person name="Koren S."/>
            <person name="Bechman K.B."/>
            <person name="Herman A."/>
            <person name="Abrahante J.E."/>
            <person name="Garbe J."/>
        </authorList>
    </citation>
    <scope>NUCLEOTIDE SEQUENCE</scope>
    <source>
        <strain evidence="1">Duluth1</strain>
        <tissue evidence="1">Whole animal</tissue>
    </source>
</reference>
<sequence length="162" mass="18677">MFTKSYIAYGQTIYELVSVLPSLSKESGKRQKCPAPGGHFHEDRTIYVVCREKCHAPDGHIFQPLGNIFELVQDINGTNLLTKFHDDRKINEASRVLTRKTAPAPWWPCFSSNLLTMQILTPHDGRRTKQGHLHLREKNRVDNWKKCPLNTTRIHCLRITSI</sequence>
<name>A0A9D4ISY2_DREPO</name>
<reference evidence="1" key="1">
    <citation type="journal article" date="2019" name="bioRxiv">
        <title>The Genome of the Zebra Mussel, Dreissena polymorpha: A Resource for Invasive Species Research.</title>
        <authorList>
            <person name="McCartney M.A."/>
            <person name="Auch B."/>
            <person name="Kono T."/>
            <person name="Mallez S."/>
            <person name="Zhang Y."/>
            <person name="Obille A."/>
            <person name="Becker A."/>
            <person name="Abrahante J.E."/>
            <person name="Garbe J."/>
            <person name="Badalamenti J.P."/>
            <person name="Herman A."/>
            <person name="Mangelson H."/>
            <person name="Liachko I."/>
            <person name="Sullivan S."/>
            <person name="Sone E.D."/>
            <person name="Koren S."/>
            <person name="Silverstein K.A.T."/>
            <person name="Beckman K.B."/>
            <person name="Gohl D.M."/>
        </authorList>
    </citation>
    <scope>NUCLEOTIDE SEQUENCE</scope>
    <source>
        <strain evidence="1">Duluth1</strain>
        <tissue evidence="1">Whole animal</tissue>
    </source>
</reference>
<dbReference type="Proteomes" id="UP000828390">
    <property type="component" value="Unassembled WGS sequence"/>
</dbReference>
<comment type="caution">
    <text evidence="1">The sequence shown here is derived from an EMBL/GenBank/DDBJ whole genome shotgun (WGS) entry which is preliminary data.</text>
</comment>
<evidence type="ECO:0000313" key="1">
    <source>
        <dbReference type="EMBL" id="KAH3783757.1"/>
    </source>
</evidence>